<proteinExistence type="predicted"/>
<keyword evidence="1" id="KW-0732">Signal</keyword>
<dbReference type="Proteomes" id="UP001500518">
    <property type="component" value="Unassembled WGS sequence"/>
</dbReference>
<accession>A0ABP9K3A6</accession>
<feature type="chain" id="PRO_5045510464" description="DUF2059 domain-containing protein" evidence="1">
    <location>
        <begin position="24"/>
        <end position="183"/>
    </location>
</feature>
<evidence type="ECO:0000256" key="1">
    <source>
        <dbReference type="SAM" id="SignalP"/>
    </source>
</evidence>
<keyword evidence="3" id="KW-1185">Reference proteome</keyword>
<evidence type="ECO:0000313" key="3">
    <source>
        <dbReference type="Proteomes" id="UP001500518"/>
    </source>
</evidence>
<protein>
    <recommendedName>
        <fullName evidence="4">DUF2059 domain-containing protein</fullName>
    </recommendedName>
</protein>
<reference evidence="3" key="1">
    <citation type="journal article" date="2019" name="Int. J. Syst. Evol. Microbiol.">
        <title>The Global Catalogue of Microorganisms (GCM) 10K type strain sequencing project: providing services to taxonomists for standard genome sequencing and annotation.</title>
        <authorList>
            <consortium name="The Broad Institute Genomics Platform"/>
            <consortium name="The Broad Institute Genome Sequencing Center for Infectious Disease"/>
            <person name="Wu L."/>
            <person name="Ma J."/>
        </authorList>
    </citation>
    <scope>NUCLEOTIDE SEQUENCE [LARGE SCALE GENOMIC DNA]</scope>
    <source>
        <strain evidence="3">JCM 18014</strain>
    </source>
</reference>
<organism evidence="2 3">
    <name type="scientific">Erythrobacter westpacificensis</name>
    <dbReference type="NCBI Taxonomy" id="1055231"/>
    <lineage>
        <taxon>Bacteria</taxon>
        <taxon>Pseudomonadati</taxon>
        <taxon>Pseudomonadota</taxon>
        <taxon>Alphaproteobacteria</taxon>
        <taxon>Sphingomonadales</taxon>
        <taxon>Erythrobacteraceae</taxon>
        <taxon>Erythrobacter/Porphyrobacter group</taxon>
        <taxon>Erythrobacter</taxon>
    </lineage>
</organism>
<feature type="signal peptide" evidence="1">
    <location>
        <begin position="1"/>
        <end position="23"/>
    </location>
</feature>
<dbReference type="EMBL" id="BAABHV010000009">
    <property type="protein sequence ID" value="GAA5050392.1"/>
    <property type="molecule type" value="Genomic_DNA"/>
</dbReference>
<comment type="caution">
    <text evidence="2">The sequence shown here is derived from an EMBL/GenBank/DDBJ whole genome shotgun (WGS) entry which is preliminary data.</text>
</comment>
<gene>
    <name evidence="2" type="ORF">GCM10023208_09340</name>
</gene>
<evidence type="ECO:0000313" key="2">
    <source>
        <dbReference type="EMBL" id="GAA5050392.1"/>
    </source>
</evidence>
<sequence length="183" mass="20026">MKFPSTLALAAAIALAVPTAAHAQDASATATKTVEIQLAQEIIENGFPPETRMGMFDDVIDQLLGQMRASLPNIQDDPRRAAVFDRHAERVRATSMEVLSDHIDAIMDSLVVAYADQFNEAELRGLHEFIMTPEGHGFLARTAEVNGHPAFAAANQAYMQDYFSRMPQLIEQLQADIAKIGSD</sequence>
<evidence type="ECO:0008006" key="4">
    <source>
        <dbReference type="Google" id="ProtNLM"/>
    </source>
</evidence>
<name>A0ABP9K3A6_9SPHN</name>